<evidence type="ECO:0000313" key="8">
    <source>
        <dbReference type="EMBL" id="KAF5327554.1"/>
    </source>
</evidence>
<reference evidence="8 9" key="1">
    <citation type="journal article" date="2020" name="ISME J.">
        <title>Uncovering the hidden diversity of litter-decomposition mechanisms in mushroom-forming fungi.</title>
        <authorList>
            <person name="Floudas D."/>
            <person name="Bentzer J."/>
            <person name="Ahren D."/>
            <person name="Johansson T."/>
            <person name="Persson P."/>
            <person name="Tunlid A."/>
        </authorList>
    </citation>
    <scope>NUCLEOTIDE SEQUENCE [LARGE SCALE GENOMIC DNA]</scope>
    <source>
        <strain evidence="8 9">CBS 101986</strain>
    </source>
</reference>
<keyword evidence="3 7" id="KW-0496">Mitochondrion</keyword>
<comment type="caution">
    <text evidence="8">The sequence shown here is derived from an EMBL/GenBank/DDBJ whole genome shotgun (WGS) entry which is preliminary data.</text>
</comment>
<dbReference type="OrthoDB" id="4249at2759"/>
<dbReference type="PANTHER" id="PTHR12922:SF7">
    <property type="entry name" value="UBIQUINONE BIOSYNTHESIS PROTEIN COQ4 HOMOLOG, MITOCHONDRIAL"/>
    <property type="match status" value="1"/>
</dbReference>
<proteinExistence type="inferred from homology"/>
<name>A0A8H5F8E7_9AGAR</name>
<feature type="binding site" evidence="7">
    <location>
        <position position="177"/>
    </location>
    <ligand>
        <name>Zn(2+)</name>
        <dbReference type="ChEBI" id="CHEBI:29105"/>
    </ligand>
</feature>
<comment type="catalytic activity">
    <reaction evidence="7">
        <text>a 4-hydroxy-3-methoxy-5-(all-trans-polyprenyl)benzoate + H(+) = a 2-methoxy-6-(all-trans-polyprenyl)phenol + CO2</text>
        <dbReference type="Rhea" id="RHEA:81179"/>
        <dbReference type="Rhea" id="RHEA-COMP:9551"/>
        <dbReference type="Rhea" id="RHEA-COMP:10931"/>
        <dbReference type="ChEBI" id="CHEBI:15378"/>
        <dbReference type="ChEBI" id="CHEBI:16526"/>
        <dbReference type="ChEBI" id="CHEBI:62731"/>
        <dbReference type="ChEBI" id="CHEBI:84443"/>
        <dbReference type="EC" id="4.1.1.130"/>
    </reaction>
</comment>
<dbReference type="AlphaFoldDB" id="A0A8H5F8E7"/>
<comment type="subunit">
    <text evidence="7">Component of a multi-subunit COQ enzyme complex, composed of at least COQ3, COQ4, COQ5, COQ6, COQ7 and COQ9.</text>
</comment>
<evidence type="ECO:0000256" key="1">
    <source>
        <dbReference type="ARBA" id="ARBA00022688"/>
    </source>
</evidence>
<keyword evidence="7" id="KW-0479">Metal-binding</keyword>
<evidence type="ECO:0000256" key="5">
    <source>
        <dbReference type="ARBA" id="ARBA00023239"/>
    </source>
</evidence>
<feature type="binding site" evidence="7">
    <location>
        <position position="178"/>
    </location>
    <ligand>
        <name>Zn(2+)</name>
        <dbReference type="ChEBI" id="CHEBI:29105"/>
    </ligand>
</feature>
<accession>A0A8H5F8E7</accession>
<evidence type="ECO:0000256" key="6">
    <source>
        <dbReference type="ARBA" id="ARBA00081568"/>
    </source>
</evidence>
<keyword evidence="5 7" id="KW-0456">Lyase</keyword>
<keyword evidence="2 7" id="KW-0999">Mitochondrion inner membrane</keyword>
<comment type="pathway">
    <text evidence="7">Cofactor biosynthesis; ubiquinone biosynthesis.</text>
</comment>
<dbReference type="PANTHER" id="PTHR12922">
    <property type="entry name" value="UBIQUINONE BIOSYNTHESIS PROTEIN"/>
    <property type="match status" value="1"/>
</dbReference>
<dbReference type="EMBL" id="JAACJJ010000014">
    <property type="protein sequence ID" value="KAF5327554.1"/>
    <property type="molecule type" value="Genomic_DNA"/>
</dbReference>
<evidence type="ECO:0000256" key="3">
    <source>
        <dbReference type="ARBA" id="ARBA00023128"/>
    </source>
</evidence>
<evidence type="ECO:0000256" key="4">
    <source>
        <dbReference type="ARBA" id="ARBA00023136"/>
    </source>
</evidence>
<organism evidence="8 9">
    <name type="scientific">Psilocybe cf. subviscida</name>
    <dbReference type="NCBI Taxonomy" id="2480587"/>
    <lineage>
        <taxon>Eukaryota</taxon>
        <taxon>Fungi</taxon>
        <taxon>Dikarya</taxon>
        <taxon>Basidiomycota</taxon>
        <taxon>Agaricomycotina</taxon>
        <taxon>Agaricomycetes</taxon>
        <taxon>Agaricomycetidae</taxon>
        <taxon>Agaricales</taxon>
        <taxon>Agaricineae</taxon>
        <taxon>Strophariaceae</taxon>
        <taxon>Psilocybe</taxon>
    </lineage>
</organism>
<keyword evidence="4 7" id="KW-0472">Membrane</keyword>
<keyword evidence="7" id="KW-0862">Zinc</keyword>
<comment type="subcellular location">
    <subcellularLocation>
        <location evidence="7">Mitochondrion inner membrane</location>
        <topology evidence="7">Peripheral membrane protein</topology>
        <orientation evidence="7">Matrix side</orientation>
    </subcellularLocation>
</comment>
<comment type="function">
    <text evidence="7">Lyase that catalyzes the C1-decarboxylation of 4-hydroxy-3-methoxy-5-(all-trans-polyprenyl)benzoic acid into 2-methoxy-6-(all-trans-polyprenyl)phenol during ubiquinone biosynthesis.</text>
</comment>
<evidence type="ECO:0000256" key="7">
    <source>
        <dbReference type="HAMAP-Rule" id="MF_03111"/>
    </source>
</evidence>
<sequence>MLSTATQRLQRTSCLRRACLNTTLLNRRSNHTKPAYPGHIPLNWFENAFLAAGSGVMSLLDPRRGDMVATLGETTAGPSLSRLRDRMLESAEGRRILKERPRVNSSTVDMNALVQYPEGSFGKAYVTWLERCGVTPDTRAPVRHKPPPARPELTADQVQYIDDPELAYVMQRYRECHDFYHCICNLPVNVESELALKFFEFVNLGLPMTAFAAAFGPIRLSEKKRARLYSEYVPWALKCGGSAQSLITVYWEKRWEQNIEEMKTEFGIWDPPEARWSKPLSEAKEATEKRLQAVRSQ</sequence>
<dbReference type="GO" id="GO:0008270">
    <property type="term" value="F:zinc ion binding"/>
    <property type="evidence" value="ECO:0007669"/>
    <property type="project" value="UniProtKB-UniRule"/>
</dbReference>
<dbReference type="InterPro" id="IPR027540">
    <property type="entry name" value="Coq4_euk"/>
</dbReference>
<feature type="binding site" evidence="7">
    <location>
        <position position="193"/>
    </location>
    <ligand>
        <name>Zn(2+)</name>
        <dbReference type="ChEBI" id="CHEBI:29105"/>
    </ligand>
</feature>
<keyword evidence="9" id="KW-1185">Reference proteome</keyword>
<keyword evidence="1 7" id="KW-0831">Ubiquinone biosynthesis</keyword>
<feature type="binding site" evidence="7">
    <location>
        <position position="181"/>
    </location>
    <ligand>
        <name>Zn(2+)</name>
        <dbReference type="ChEBI" id="CHEBI:29105"/>
    </ligand>
</feature>
<dbReference type="GO" id="GO:0031314">
    <property type="term" value="C:extrinsic component of mitochondrial inner membrane"/>
    <property type="evidence" value="ECO:0007669"/>
    <property type="project" value="UniProtKB-UniRule"/>
</dbReference>
<dbReference type="HAMAP" id="MF_03111">
    <property type="entry name" value="Coq4"/>
    <property type="match status" value="1"/>
</dbReference>
<evidence type="ECO:0000313" key="9">
    <source>
        <dbReference type="Proteomes" id="UP000567179"/>
    </source>
</evidence>
<comment type="similarity">
    <text evidence="7">Belongs to the COQ4 family.</text>
</comment>
<dbReference type="InterPro" id="IPR007715">
    <property type="entry name" value="Coq4"/>
</dbReference>
<dbReference type="Pfam" id="PF05019">
    <property type="entry name" value="Coq4"/>
    <property type="match status" value="1"/>
</dbReference>
<evidence type="ECO:0000256" key="2">
    <source>
        <dbReference type="ARBA" id="ARBA00022792"/>
    </source>
</evidence>
<protein>
    <recommendedName>
        <fullName evidence="6">4-hydroxy-3-methoxy-5-polyprenylbenzoate decarboxylase</fullName>
    </recommendedName>
</protein>
<dbReference type="GO" id="GO:0120539">
    <property type="term" value="F:4-hydroxy-3-methoxy-5-polyprenylbenzoate decarboxylase activity"/>
    <property type="evidence" value="ECO:0007669"/>
    <property type="project" value="UniProtKB-EC"/>
</dbReference>
<dbReference type="Proteomes" id="UP000567179">
    <property type="component" value="Unassembled WGS sequence"/>
</dbReference>
<dbReference type="UniPathway" id="UPA00232"/>
<gene>
    <name evidence="7" type="primary">COQ4</name>
    <name evidence="8" type="ORF">D9619_004283</name>
</gene>
<comment type="cofactor">
    <cofactor evidence="7">
        <name>Zn(2+)</name>
        <dbReference type="ChEBI" id="CHEBI:29105"/>
    </cofactor>
</comment>